<keyword evidence="3" id="KW-0732">Signal</keyword>
<dbReference type="InterPro" id="IPR003598">
    <property type="entry name" value="Ig_sub2"/>
</dbReference>
<feature type="domain" description="Ig-like" evidence="4">
    <location>
        <begin position="262"/>
        <end position="338"/>
    </location>
</feature>
<name>A0A6G1SJF1_9ACAR</name>
<dbReference type="Pfam" id="PF07679">
    <property type="entry name" value="I-set"/>
    <property type="match status" value="1"/>
</dbReference>
<dbReference type="InterPro" id="IPR003599">
    <property type="entry name" value="Ig_sub"/>
</dbReference>
<dbReference type="Pfam" id="PF13927">
    <property type="entry name" value="Ig_3"/>
    <property type="match status" value="1"/>
</dbReference>
<dbReference type="PANTHER" id="PTHR45080">
    <property type="entry name" value="CONTACTIN 5"/>
    <property type="match status" value="1"/>
</dbReference>
<proteinExistence type="predicted"/>
<feature type="signal peptide" evidence="3">
    <location>
        <begin position="1"/>
        <end position="23"/>
    </location>
</feature>
<evidence type="ECO:0000256" key="2">
    <source>
        <dbReference type="SAM" id="MobiDB-lite"/>
    </source>
</evidence>
<dbReference type="AlphaFoldDB" id="A0A6G1SJF1"/>
<dbReference type="GO" id="GO:0005886">
    <property type="term" value="C:plasma membrane"/>
    <property type="evidence" value="ECO:0007669"/>
    <property type="project" value="TreeGrafter"/>
</dbReference>
<dbReference type="SMART" id="SM00409">
    <property type="entry name" value="IG"/>
    <property type="match status" value="2"/>
</dbReference>
<feature type="region of interest" description="Disordered" evidence="2">
    <location>
        <begin position="74"/>
        <end position="99"/>
    </location>
</feature>
<dbReference type="InterPro" id="IPR050958">
    <property type="entry name" value="Cell_Adh-Cytoskel_Orgn"/>
</dbReference>
<dbReference type="GO" id="GO:0050808">
    <property type="term" value="P:synapse organization"/>
    <property type="evidence" value="ECO:0007669"/>
    <property type="project" value="TreeGrafter"/>
</dbReference>
<dbReference type="PANTHER" id="PTHR45080:SF34">
    <property type="entry name" value="MYOSIN LIGHT CHAIN KINASE, SMOOTH MUSCLE-LIKE"/>
    <property type="match status" value="1"/>
</dbReference>
<evidence type="ECO:0000259" key="4">
    <source>
        <dbReference type="PROSITE" id="PS50835"/>
    </source>
</evidence>
<dbReference type="InterPro" id="IPR013783">
    <property type="entry name" value="Ig-like_fold"/>
</dbReference>
<dbReference type="SMART" id="SM00408">
    <property type="entry name" value="IGc2"/>
    <property type="match status" value="2"/>
</dbReference>
<reference evidence="5" key="1">
    <citation type="submission" date="2018-10" db="EMBL/GenBank/DDBJ databases">
        <title>Transcriptome assembly of Aceria tosichella (Wheat curl mite) Type 2.</title>
        <authorList>
            <person name="Scully E.D."/>
            <person name="Geib S.M."/>
            <person name="Palmer N.A."/>
            <person name="Gupta A.K."/>
            <person name="Sarath G."/>
            <person name="Tatineni S."/>
        </authorList>
    </citation>
    <scope>NUCLEOTIDE SEQUENCE</scope>
    <source>
        <strain evidence="5">LincolnNE</strain>
    </source>
</reference>
<dbReference type="FunFam" id="2.60.40.10:FF:000107">
    <property type="entry name" value="Myosin, light chain kinase a"/>
    <property type="match status" value="1"/>
</dbReference>
<dbReference type="GO" id="GO:0030424">
    <property type="term" value="C:axon"/>
    <property type="evidence" value="ECO:0007669"/>
    <property type="project" value="TreeGrafter"/>
</dbReference>
<dbReference type="InterPro" id="IPR013098">
    <property type="entry name" value="Ig_I-set"/>
</dbReference>
<keyword evidence="1" id="KW-0393">Immunoglobulin domain</keyword>
<sequence>MAANGHKPQQRLLLLFVMLFALAIDSTFFADGQQNGELPTFLRPLETKITTFGLDTNEAELQQEESVRGYKYGAGEQKQHQNKRQQTTQPNVNTSNQQLQLATNSHNQTTTNTSLNNSNSLKVQFVNEINGLPVLVQFTYVGPPKILPIATADSYPEGATINLICTVSGGQRKGLALNWEKDGRELNDESLRYSNEYGSISIEKTGTDISILRISNATHEDSGRYTCKAKNPIGEDSTSAQLVINVELKWNKVPADTEIGLNKDVTIECDATSQPNPIIQWTKLPSSTSKGLNDSNKSIVVSQGKYLKITRAQHKDSGLYECTAHNGADSLRRVIQLTVRGKL</sequence>
<feature type="compositionally biased region" description="Polar residues" evidence="2">
    <location>
        <begin position="84"/>
        <end position="99"/>
    </location>
</feature>
<dbReference type="Gene3D" id="2.60.40.10">
    <property type="entry name" value="Immunoglobulins"/>
    <property type="match status" value="2"/>
</dbReference>
<dbReference type="SUPFAM" id="SSF48726">
    <property type="entry name" value="Immunoglobulin"/>
    <property type="match status" value="2"/>
</dbReference>
<dbReference type="GO" id="GO:0043025">
    <property type="term" value="C:neuronal cell body"/>
    <property type="evidence" value="ECO:0007669"/>
    <property type="project" value="TreeGrafter"/>
</dbReference>
<dbReference type="InterPro" id="IPR036179">
    <property type="entry name" value="Ig-like_dom_sf"/>
</dbReference>
<feature type="domain" description="Ig-like" evidence="4">
    <location>
        <begin position="144"/>
        <end position="245"/>
    </location>
</feature>
<dbReference type="GO" id="GO:0007156">
    <property type="term" value="P:homophilic cell adhesion via plasma membrane adhesion molecules"/>
    <property type="evidence" value="ECO:0007669"/>
    <property type="project" value="TreeGrafter"/>
</dbReference>
<accession>A0A6G1SJF1</accession>
<dbReference type="PROSITE" id="PS50835">
    <property type="entry name" value="IG_LIKE"/>
    <property type="match status" value="2"/>
</dbReference>
<evidence type="ECO:0000256" key="3">
    <source>
        <dbReference type="SAM" id="SignalP"/>
    </source>
</evidence>
<evidence type="ECO:0000313" key="5">
    <source>
        <dbReference type="EMBL" id="MDE50666.1"/>
    </source>
</evidence>
<organism evidence="5">
    <name type="scientific">Aceria tosichella</name>
    <name type="common">wheat curl mite</name>
    <dbReference type="NCBI Taxonomy" id="561515"/>
    <lineage>
        <taxon>Eukaryota</taxon>
        <taxon>Metazoa</taxon>
        <taxon>Ecdysozoa</taxon>
        <taxon>Arthropoda</taxon>
        <taxon>Chelicerata</taxon>
        <taxon>Arachnida</taxon>
        <taxon>Acari</taxon>
        <taxon>Acariformes</taxon>
        <taxon>Trombidiformes</taxon>
        <taxon>Prostigmata</taxon>
        <taxon>Eupodina</taxon>
        <taxon>Eriophyoidea</taxon>
        <taxon>Eriophyidae</taxon>
        <taxon>Eriophyinae</taxon>
        <taxon>Aceriini</taxon>
        <taxon>Aceria</taxon>
    </lineage>
</organism>
<feature type="chain" id="PRO_5026143665" evidence="3">
    <location>
        <begin position="24"/>
        <end position="343"/>
    </location>
</feature>
<gene>
    <name evidence="5" type="primary">Dscam2_4</name>
    <name evidence="5" type="ORF">g.8984</name>
</gene>
<dbReference type="GO" id="GO:0008046">
    <property type="term" value="F:axon guidance receptor activity"/>
    <property type="evidence" value="ECO:0007669"/>
    <property type="project" value="TreeGrafter"/>
</dbReference>
<protein>
    <submittedName>
        <fullName evidence="5">Down syndrome cell adhesion molecule-like protein Dscam2</fullName>
    </submittedName>
</protein>
<dbReference type="EMBL" id="GGYP01005895">
    <property type="protein sequence ID" value="MDE50666.1"/>
    <property type="molecule type" value="Transcribed_RNA"/>
</dbReference>
<dbReference type="InterPro" id="IPR007110">
    <property type="entry name" value="Ig-like_dom"/>
</dbReference>
<evidence type="ECO:0000256" key="1">
    <source>
        <dbReference type="ARBA" id="ARBA00023319"/>
    </source>
</evidence>